<name>A0A2G8RNU2_9APHY</name>
<dbReference type="EMBL" id="AYKW01000068">
    <property type="protein sequence ID" value="PIL23194.1"/>
    <property type="molecule type" value="Genomic_DNA"/>
</dbReference>
<dbReference type="Proteomes" id="UP000230002">
    <property type="component" value="Unassembled WGS sequence"/>
</dbReference>
<proteinExistence type="predicted"/>
<evidence type="ECO:0000313" key="2">
    <source>
        <dbReference type="EMBL" id="PIL23194.1"/>
    </source>
</evidence>
<protein>
    <submittedName>
        <fullName evidence="2">Uncharacterized protein</fullName>
    </submittedName>
</protein>
<keyword evidence="3" id="KW-1185">Reference proteome</keyword>
<feature type="region of interest" description="Disordered" evidence="1">
    <location>
        <begin position="1"/>
        <end position="40"/>
    </location>
</feature>
<organism evidence="2 3">
    <name type="scientific">Ganoderma sinense ZZ0214-1</name>
    <dbReference type="NCBI Taxonomy" id="1077348"/>
    <lineage>
        <taxon>Eukaryota</taxon>
        <taxon>Fungi</taxon>
        <taxon>Dikarya</taxon>
        <taxon>Basidiomycota</taxon>
        <taxon>Agaricomycotina</taxon>
        <taxon>Agaricomycetes</taxon>
        <taxon>Polyporales</taxon>
        <taxon>Polyporaceae</taxon>
        <taxon>Ganoderma</taxon>
    </lineage>
</organism>
<accession>A0A2G8RNU2</accession>
<gene>
    <name evidence="2" type="ORF">GSI_14503</name>
</gene>
<evidence type="ECO:0000313" key="3">
    <source>
        <dbReference type="Proteomes" id="UP000230002"/>
    </source>
</evidence>
<reference evidence="2 3" key="1">
    <citation type="journal article" date="2015" name="Sci. Rep.">
        <title>Chromosome-level genome map provides insights into diverse defense mechanisms in the medicinal fungus Ganoderma sinense.</title>
        <authorList>
            <person name="Zhu Y."/>
            <person name="Xu J."/>
            <person name="Sun C."/>
            <person name="Zhou S."/>
            <person name="Xu H."/>
            <person name="Nelson D.R."/>
            <person name="Qian J."/>
            <person name="Song J."/>
            <person name="Luo H."/>
            <person name="Xiang L."/>
            <person name="Li Y."/>
            <person name="Xu Z."/>
            <person name="Ji A."/>
            <person name="Wang L."/>
            <person name="Lu S."/>
            <person name="Hayward A."/>
            <person name="Sun W."/>
            <person name="Li X."/>
            <person name="Schwartz D.C."/>
            <person name="Wang Y."/>
            <person name="Chen S."/>
        </authorList>
    </citation>
    <scope>NUCLEOTIDE SEQUENCE [LARGE SCALE GENOMIC DNA]</scope>
    <source>
        <strain evidence="2 3">ZZ0214-1</strain>
    </source>
</reference>
<dbReference type="AlphaFoldDB" id="A0A2G8RNU2"/>
<sequence>MGARPGTRQALFSRSFYSRTRRPSENKGRRHASAHALPSARILGARLPTDRPFISVAPTPRIHLNDGTPGARRRVLVRRRFIAQRCSTSKFARAHALYSVGLLAPERVSTMEMRCAIPMPGPVPRA</sequence>
<comment type="caution">
    <text evidence="2">The sequence shown here is derived from an EMBL/GenBank/DDBJ whole genome shotgun (WGS) entry which is preliminary data.</text>
</comment>
<evidence type="ECO:0000256" key="1">
    <source>
        <dbReference type="SAM" id="MobiDB-lite"/>
    </source>
</evidence>